<dbReference type="Proteomes" id="UP001318682">
    <property type="component" value="Chromosome"/>
</dbReference>
<evidence type="ECO:0000313" key="2">
    <source>
        <dbReference type="Proteomes" id="UP001318682"/>
    </source>
</evidence>
<name>A0ABZ2BQ80_9RHOB</name>
<keyword evidence="2" id="KW-1185">Reference proteome</keyword>
<gene>
    <name evidence="1" type="ORF">ROLI_004640</name>
</gene>
<sequence length="110" mass="12459">MIVLKSFEVKAINLLTANVFPAWQADKMHSSDNLIRLDFTERGYFITLSSSSFPIERLLLNSPPVNGKVDELLTGFVAFVENNELTLECFAYDGDIVPDNFRDLNVIIFI</sequence>
<protein>
    <submittedName>
        <fullName evidence="1">Uncharacterized protein</fullName>
    </submittedName>
</protein>
<organism evidence="1 2">
    <name type="scientific">Roseobacter fucihabitans</name>
    <dbReference type="NCBI Taxonomy" id="1537242"/>
    <lineage>
        <taxon>Bacteria</taxon>
        <taxon>Pseudomonadati</taxon>
        <taxon>Pseudomonadota</taxon>
        <taxon>Alphaproteobacteria</taxon>
        <taxon>Rhodobacterales</taxon>
        <taxon>Roseobacteraceae</taxon>
        <taxon>Roseobacter</taxon>
    </lineage>
</organism>
<accession>A0ABZ2BQ80</accession>
<reference evidence="2" key="2">
    <citation type="submission" date="2024-01" db="EMBL/GenBank/DDBJ databases">
        <title>Roseobacter fucihabitans sp. nov., isolated from the brown alga Fucus spiralis.</title>
        <authorList>
            <person name="Hahnke S."/>
            <person name="Berger M."/>
            <person name="Schlingloff A."/>
            <person name="Athale I."/>
            <person name="Neumann-Schaal M."/>
            <person name="Adenaya A."/>
            <person name="Poehlein A."/>
            <person name="Daniel R."/>
            <person name="Pertersen J."/>
            <person name="Brinkhoff T."/>
        </authorList>
    </citation>
    <scope>NUCLEOTIDE SEQUENCE [LARGE SCALE GENOMIC DNA]</scope>
    <source>
        <strain evidence="2">B14</strain>
    </source>
</reference>
<reference evidence="1 2" key="1">
    <citation type="submission" date="2015-07" db="EMBL/GenBank/DDBJ databases">
        <authorList>
            <person name="Voget S."/>
            <person name="Dogs M."/>
            <person name="Brinkhoff T.H."/>
            <person name="Daniel R."/>
        </authorList>
    </citation>
    <scope>NUCLEOTIDE SEQUENCE [LARGE SCALE GENOMIC DNA]</scope>
    <source>
        <strain evidence="1 2">B14</strain>
    </source>
</reference>
<proteinExistence type="predicted"/>
<dbReference type="RefSeq" id="WP_187429064.1">
    <property type="nucleotide sequence ID" value="NZ_CP143423.1"/>
</dbReference>
<dbReference type="EMBL" id="CP143423">
    <property type="protein sequence ID" value="WVX47397.1"/>
    <property type="molecule type" value="Genomic_DNA"/>
</dbReference>
<evidence type="ECO:0000313" key="1">
    <source>
        <dbReference type="EMBL" id="WVX47397.1"/>
    </source>
</evidence>